<feature type="compositionally biased region" description="Low complexity" evidence="1">
    <location>
        <begin position="129"/>
        <end position="141"/>
    </location>
</feature>
<organism evidence="2 3">
    <name type="scientific">Phytophthora palmivora</name>
    <dbReference type="NCBI Taxonomy" id="4796"/>
    <lineage>
        <taxon>Eukaryota</taxon>
        <taxon>Sar</taxon>
        <taxon>Stramenopiles</taxon>
        <taxon>Oomycota</taxon>
        <taxon>Peronosporomycetes</taxon>
        <taxon>Peronosporales</taxon>
        <taxon>Peronosporaceae</taxon>
        <taxon>Phytophthora</taxon>
    </lineage>
</organism>
<accession>A0A2P4X9X5</accession>
<keyword evidence="3" id="KW-1185">Reference proteome</keyword>
<feature type="region of interest" description="Disordered" evidence="1">
    <location>
        <begin position="366"/>
        <end position="387"/>
    </location>
</feature>
<dbReference type="EMBL" id="NCKW01015601">
    <property type="protein sequence ID" value="POM62328.1"/>
    <property type="molecule type" value="Genomic_DNA"/>
</dbReference>
<dbReference type="Proteomes" id="UP000237271">
    <property type="component" value="Unassembled WGS sequence"/>
</dbReference>
<evidence type="ECO:0000256" key="1">
    <source>
        <dbReference type="SAM" id="MobiDB-lite"/>
    </source>
</evidence>
<evidence type="ECO:0000313" key="2">
    <source>
        <dbReference type="EMBL" id="POM62328.1"/>
    </source>
</evidence>
<feature type="region of interest" description="Disordered" evidence="1">
    <location>
        <begin position="78"/>
        <end position="203"/>
    </location>
</feature>
<dbReference type="OrthoDB" id="127299at2759"/>
<comment type="caution">
    <text evidence="2">The sequence shown here is derived from an EMBL/GenBank/DDBJ whole genome shotgun (WGS) entry which is preliminary data.</text>
</comment>
<feature type="non-terminal residue" evidence="2">
    <location>
        <position position="1"/>
    </location>
</feature>
<sequence length="408" mass="45279">HIAIVLVESNITLVKLNDVGQVRLPRLLCVDDEELNTEECSFCTKPVHHMRSNALCQDQLTLRVCSASCANALGLVNQSPTSATTSKPRSSSEKEVEVVLKPVAKTHTKKATTKRKANIGAKPRRSGKSKSTSGKNSKTSTQPGEQDTNRTSKSNQKKSQSRQEIPAGRYDGVIGHDRSDENAGLDNRISKRRKTSLSDHDKTNAATIHAEAGANNDAQDDLSNLREGGTDVMYSGSHARGDEDEKAYESNGSNIYSSNDAPVENRANKPNKFFFTPTADLALLPEMPNVQPKSRVENGMLPRSYRRNLKEHLETELGIRTVKEHFFLLAKELKATDCEYRKKSGVAEEYTEHKRLLQNITEEMRDLETKKRKKRKADQDKLGHLESAGAKIREQALMLGSNCGLPSR</sequence>
<reference evidence="2 3" key="1">
    <citation type="journal article" date="2017" name="Genome Biol. Evol.">
        <title>Phytophthora megakarya and P. palmivora, closely related causal agents of cacao black pod rot, underwent increases in genome sizes and gene numbers by different mechanisms.</title>
        <authorList>
            <person name="Ali S.S."/>
            <person name="Shao J."/>
            <person name="Lary D.J."/>
            <person name="Kronmiller B."/>
            <person name="Shen D."/>
            <person name="Strem M.D."/>
            <person name="Amoako-Attah I."/>
            <person name="Akrofi A.Y."/>
            <person name="Begoude B.A."/>
            <person name="Ten Hoopen G.M."/>
            <person name="Coulibaly K."/>
            <person name="Kebe B.I."/>
            <person name="Melnick R.L."/>
            <person name="Guiltinan M.J."/>
            <person name="Tyler B.M."/>
            <person name="Meinhardt L.W."/>
            <person name="Bailey B.A."/>
        </authorList>
    </citation>
    <scope>NUCLEOTIDE SEQUENCE [LARGE SCALE GENOMIC DNA]</scope>
    <source>
        <strain evidence="3">sbr112.9</strain>
    </source>
</reference>
<dbReference type="AlphaFoldDB" id="A0A2P4X9X5"/>
<feature type="compositionally biased region" description="Basic residues" evidence="1">
    <location>
        <begin position="104"/>
        <end position="128"/>
    </location>
</feature>
<name>A0A2P4X9X5_9STRA</name>
<protein>
    <submittedName>
        <fullName evidence="2">Uncharacterized protein</fullName>
    </submittedName>
</protein>
<feature type="compositionally biased region" description="Polar residues" evidence="1">
    <location>
        <begin position="78"/>
        <end position="89"/>
    </location>
</feature>
<gene>
    <name evidence="2" type="ORF">PHPALM_28533</name>
</gene>
<proteinExistence type="predicted"/>
<evidence type="ECO:0000313" key="3">
    <source>
        <dbReference type="Proteomes" id="UP000237271"/>
    </source>
</evidence>